<dbReference type="PROSITE" id="PS01230">
    <property type="entry name" value="TRMA_1"/>
    <property type="match status" value="1"/>
</dbReference>
<dbReference type="InterPro" id="IPR029063">
    <property type="entry name" value="SAM-dependent_MTases_sf"/>
</dbReference>
<dbReference type="InterPro" id="IPR025795">
    <property type="entry name" value="tRNA_(uracil-5-)_MeTrfase"/>
</dbReference>
<dbReference type="CDD" id="cd02440">
    <property type="entry name" value="AdoMet_MTases"/>
    <property type="match status" value="1"/>
</dbReference>
<dbReference type="eggNOG" id="KOG2187">
    <property type="taxonomic scope" value="Eukaryota"/>
</dbReference>
<dbReference type="PANTHER" id="PTHR11061:SF30">
    <property type="entry name" value="TRNA (URACIL(54)-C(5))-METHYLTRANSFERASE"/>
    <property type="match status" value="1"/>
</dbReference>
<feature type="region of interest" description="Disordered" evidence="6">
    <location>
        <begin position="1"/>
        <end position="29"/>
    </location>
</feature>
<dbReference type="AlphaFoldDB" id="N1QDD9"/>
<dbReference type="PANTHER" id="PTHR11061">
    <property type="entry name" value="RNA M5U METHYLTRANSFERASE"/>
    <property type="match status" value="1"/>
</dbReference>
<keyword evidence="2 4" id="KW-0808">Transferase</keyword>
<feature type="domain" description="TRAM" evidence="7">
    <location>
        <begin position="56"/>
        <end position="118"/>
    </location>
</feature>
<comment type="similarity">
    <text evidence="4">Belongs to the class I-like SAM-binding methyltransferase superfamily. RNA M5U methyltransferase family.</text>
</comment>
<dbReference type="GO" id="GO:0006400">
    <property type="term" value="P:tRNA modification"/>
    <property type="evidence" value="ECO:0007669"/>
    <property type="project" value="EnsemblFungi"/>
</dbReference>
<dbReference type="PROSITE" id="PS51622">
    <property type="entry name" value="SAM_MT_RNA_M5U_2"/>
    <property type="match status" value="1"/>
</dbReference>
<dbReference type="GeneID" id="27907712"/>
<dbReference type="GO" id="GO:0032259">
    <property type="term" value="P:methylation"/>
    <property type="evidence" value="ECO:0007669"/>
    <property type="project" value="UniProtKB-KW"/>
</dbReference>
<dbReference type="PROSITE" id="PS01231">
    <property type="entry name" value="TRMA_2"/>
    <property type="match status" value="1"/>
</dbReference>
<proteinExistence type="inferred from homology"/>
<dbReference type="InterPro" id="IPR002792">
    <property type="entry name" value="TRAM_dom"/>
</dbReference>
<dbReference type="GO" id="GO:0030697">
    <property type="term" value="F:tRNA (uracil(54)-C5)-methyltransferase activity, S-adenosyl methionine-dependent"/>
    <property type="evidence" value="ECO:0007669"/>
    <property type="project" value="EnsemblFungi"/>
</dbReference>
<evidence type="ECO:0000256" key="1">
    <source>
        <dbReference type="ARBA" id="ARBA00022603"/>
    </source>
</evidence>
<evidence type="ECO:0000256" key="3">
    <source>
        <dbReference type="ARBA" id="ARBA00022691"/>
    </source>
</evidence>
<protein>
    <submittedName>
        <fullName evidence="8">Uracil-5--methyltransferase</fullName>
    </submittedName>
</protein>
<dbReference type="InterPro" id="IPR012340">
    <property type="entry name" value="NA-bd_OB-fold"/>
</dbReference>
<dbReference type="RefSeq" id="XP_016757496.1">
    <property type="nucleotide sequence ID" value="XM_016910575.1"/>
</dbReference>
<evidence type="ECO:0000256" key="6">
    <source>
        <dbReference type="SAM" id="MobiDB-lite"/>
    </source>
</evidence>
<gene>
    <name evidence="8" type="ORF">SEPMUDRAFT_92004</name>
</gene>
<evidence type="ECO:0000313" key="8">
    <source>
        <dbReference type="EMBL" id="EMF09375.1"/>
    </source>
</evidence>
<dbReference type="HOGENOM" id="CLU_014689_3_1_1"/>
<accession>N1QDD9</accession>
<dbReference type="Gene3D" id="3.40.50.150">
    <property type="entry name" value="Vaccinia Virus protein VP39"/>
    <property type="match status" value="2"/>
</dbReference>
<dbReference type="InterPro" id="IPR030391">
    <property type="entry name" value="MeTrfase_TrmA_CS"/>
</dbReference>
<feature type="binding site" evidence="4">
    <location>
        <position position="335"/>
    </location>
    <ligand>
        <name>S-adenosyl-L-methionine</name>
        <dbReference type="ChEBI" id="CHEBI:59789"/>
    </ligand>
</feature>
<feature type="compositionally biased region" description="Basic and acidic residues" evidence="6">
    <location>
        <begin position="1"/>
        <end position="11"/>
    </location>
</feature>
<evidence type="ECO:0000259" key="7">
    <source>
        <dbReference type="PROSITE" id="PS50926"/>
    </source>
</evidence>
<feature type="binding site" evidence="4">
    <location>
        <position position="374"/>
    </location>
    <ligand>
        <name>S-adenosyl-L-methionine</name>
        <dbReference type="ChEBI" id="CHEBI:59789"/>
    </ligand>
</feature>
<keyword evidence="9" id="KW-1185">Reference proteome</keyword>
<organism evidence="8 9">
    <name type="scientific">Sphaerulina musiva (strain SO2202)</name>
    <name type="common">Poplar stem canker fungus</name>
    <name type="synonym">Septoria musiva</name>
    <dbReference type="NCBI Taxonomy" id="692275"/>
    <lineage>
        <taxon>Eukaryota</taxon>
        <taxon>Fungi</taxon>
        <taxon>Dikarya</taxon>
        <taxon>Ascomycota</taxon>
        <taxon>Pezizomycotina</taxon>
        <taxon>Dothideomycetes</taxon>
        <taxon>Dothideomycetidae</taxon>
        <taxon>Mycosphaerellales</taxon>
        <taxon>Mycosphaerellaceae</taxon>
        <taxon>Sphaerulina</taxon>
    </lineage>
</organism>
<dbReference type="InterPro" id="IPR030390">
    <property type="entry name" value="MeTrfase_TrmA_AS"/>
</dbReference>
<dbReference type="EMBL" id="KB456269">
    <property type="protein sequence ID" value="EMF09375.1"/>
    <property type="molecule type" value="Genomic_DNA"/>
</dbReference>
<dbReference type="SUPFAM" id="SSF50249">
    <property type="entry name" value="Nucleic acid-binding proteins"/>
    <property type="match status" value="1"/>
</dbReference>
<keyword evidence="1 4" id="KW-0489">Methyltransferase</keyword>
<evidence type="ECO:0000256" key="2">
    <source>
        <dbReference type="ARBA" id="ARBA00022679"/>
    </source>
</evidence>
<dbReference type="GO" id="GO:0000014">
    <property type="term" value="F:single-stranded DNA endodeoxyribonuclease activity"/>
    <property type="evidence" value="ECO:0007669"/>
    <property type="project" value="EnsemblFungi"/>
</dbReference>
<dbReference type="Proteomes" id="UP000016931">
    <property type="component" value="Unassembled WGS sequence"/>
</dbReference>
<feature type="binding site" evidence="4">
    <location>
        <position position="395"/>
    </location>
    <ligand>
        <name>S-adenosyl-L-methionine</name>
        <dbReference type="ChEBI" id="CHEBI:59789"/>
    </ligand>
</feature>
<feature type="compositionally biased region" description="Basic residues" evidence="6">
    <location>
        <begin position="12"/>
        <end position="21"/>
    </location>
</feature>
<evidence type="ECO:0000256" key="4">
    <source>
        <dbReference type="PROSITE-ProRule" id="PRU01024"/>
    </source>
</evidence>
<dbReference type="InterPro" id="IPR010280">
    <property type="entry name" value="U5_MeTrfase_fam"/>
</dbReference>
<evidence type="ECO:0000256" key="5">
    <source>
        <dbReference type="PROSITE-ProRule" id="PRU10015"/>
    </source>
</evidence>
<dbReference type="PROSITE" id="PS51687">
    <property type="entry name" value="SAM_MT_RNA_M5U"/>
    <property type="match status" value="1"/>
</dbReference>
<name>N1QDD9_SPHMS</name>
<dbReference type="OMA" id="GGCKWQH"/>
<dbReference type="Pfam" id="PF05958">
    <property type="entry name" value="tRNA_U5-meth_tr"/>
    <property type="match status" value="1"/>
</dbReference>
<dbReference type="STRING" id="692275.N1QDD9"/>
<dbReference type="PROSITE" id="PS50926">
    <property type="entry name" value="TRAM"/>
    <property type="match status" value="1"/>
</dbReference>
<feature type="active site" evidence="5">
    <location>
        <position position="474"/>
    </location>
</feature>
<dbReference type="Pfam" id="PF01938">
    <property type="entry name" value="TRAM"/>
    <property type="match status" value="1"/>
</dbReference>
<dbReference type="GO" id="GO:0051908">
    <property type="term" value="F:double-stranded DNA 5'-3' DNA exonuclease activity"/>
    <property type="evidence" value="ECO:0007669"/>
    <property type="project" value="EnsemblFungi"/>
</dbReference>
<dbReference type="Gene3D" id="2.40.50.140">
    <property type="entry name" value="Nucleic acid-binding proteins"/>
    <property type="match status" value="1"/>
</dbReference>
<evidence type="ECO:0000313" key="9">
    <source>
        <dbReference type="Proteomes" id="UP000016931"/>
    </source>
</evidence>
<feature type="binding site" evidence="4">
    <location>
        <position position="447"/>
    </location>
    <ligand>
        <name>S-adenosyl-L-methionine</name>
        <dbReference type="ChEBI" id="CHEBI:59789"/>
    </ligand>
</feature>
<feature type="region of interest" description="Disordered" evidence="6">
    <location>
        <begin position="194"/>
        <end position="218"/>
    </location>
</feature>
<reference evidence="8 9" key="1">
    <citation type="journal article" date="2012" name="PLoS Pathog.">
        <title>Diverse lifestyles and strategies of plant pathogenesis encoded in the genomes of eighteen Dothideomycetes fungi.</title>
        <authorList>
            <person name="Ohm R.A."/>
            <person name="Feau N."/>
            <person name="Henrissat B."/>
            <person name="Schoch C.L."/>
            <person name="Horwitz B.A."/>
            <person name="Barry K.W."/>
            <person name="Condon B.J."/>
            <person name="Copeland A.C."/>
            <person name="Dhillon B."/>
            <person name="Glaser F."/>
            <person name="Hesse C.N."/>
            <person name="Kosti I."/>
            <person name="LaButti K."/>
            <person name="Lindquist E.A."/>
            <person name="Lucas S."/>
            <person name="Salamov A.A."/>
            <person name="Bradshaw R.E."/>
            <person name="Ciuffetti L."/>
            <person name="Hamelin R.C."/>
            <person name="Kema G.H.J."/>
            <person name="Lawrence C."/>
            <person name="Scott J.A."/>
            <person name="Spatafora J.W."/>
            <person name="Turgeon B.G."/>
            <person name="de Wit P.J.G.M."/>
            <person name="Zhong S."/>
            <person name="Goodwin S.B."/>
            <person name="Grigoriev I.V."/>
        </authorList>
    </citation>
    <scope>NUCLEOTIDE SEQUENCE [LARGE SCALE GENOMIC DNA]</scope>
    <source>
        <strain evidence="8 9">SO2202</strain>
    </source>
</reference>
<keyword evidence="3 4" id="KW-0949">S-adenosyl-L-methionine</keyword>
<sequence length="536" mass="59409">MAQKRPFNEGKRHFKKSKKQKTSTVAEGSNEEVLLADIQNLLQDVSVSEEAKEKARRQNEEHAEIDVTIKALSSTGDGLAEQDGQVYVVPFSAPGDVVTARVYKHFAEQSYSLADFVKRVSKGPTSTADPQCPYFTKCSGCQFQHMPYEAQLAHKRTIVEKAFRNFSNLPASSLPTVGDTIGSPLQYGYRTKLTPHFDGPPGGRRDKRHGKQVTWPGVPPIGFMLKGTRKTMDIEDCPIGTEAVRMGMKRERVRVAADIDKYQKGATLLLRESTKRENKADNTIEVSTEGDGEEEVVEDRGTHIHRKVCITDHKATSTEYVDDYRFDNPAGAFFQNNNSILPVVTQYIRDQILGTTDGDDASKKPTIKHMVDAYCGSGFFTINLSSMFRQSIGIDVSAQSIEFASKNAKLNNLPEDATHFIAADANKLFESLDTKKFPPEETVVVIDPSRKGCDEGFISQLLQYGPARVCYVSCNVHTQARDIGWLVGGLPGDAGEGPRHEGLYEIESLRGFDFFPQTSHVEGVAILRKKRVSMAA</sequence>
<dbReference type="SUPFAM" id="SSF53335">
    <property type="entry name" value="S-adenosyl-L-methionine-dependent methyltransferases"/>
    <property type="match status" value="1"/>
</dbReference>
<feature type="active site" description="Nucleophile" evidence="4">
    <location>
        <position position="474"/>
    </location>
</feature>
<dbReference type="OrthoDB" id="10250660at2759"/>
<dbReference type="FunFam" id="2.40.50.140:FF:000201">
    <property type="entry name" value="TRM2p tRNA methyltransferase"/>
    <property type="match status" value="1"/>
</dbReference>